<dbReference type="Proteomes" id="UP001174909">
    <property type="component" value="Unassembled WGS sequence"/>
</dbReference>
<evidence type="ECO:0000313" key="3">
    <source>
        <dbReference type="EMBL" id="CAI8030427.1"/>
    </source>
</evidence>
<dbReference type="SUPFAM" id="SSF89733">
    <property type="entry name" value="L-sulfolactate dehydrogenase-like"/>
    <property type="match status" value="1"/>
</dbReference>
<organism evidence="3 4">
    <name type="scientific">Geodia barretti</name>
    <name type="common">Barrett's horny sponge</name>
    <dbReference type="NCBI Taxonomy" id="519541"/>
    <lineage>
        <taxon>Eukaryota</taxon>
        <taxon>Metazoa</taxon>
        <taxon>Porifera</taxon>
        <taxon>Demospongiae</taxon>
        <taxon>Heteroscleromorpha</taxon>
        <taxon>Tetractinellida</taxon>
        <taxon>Astrophorina</taxon>
        <taxon>Geodiidae</taxon>
        <taxon>Geodia</taxon>
    </lineage>
</organism>
<comment type="caution">
    <text evidence="3">The sequence shown here is derived from an EMBL/GenBank/DDBJ whole genome shotgun (WGS) entry which is preliminary data.</text>
</comment>
<keyword evidence="2" id="KW-0560">Oxidoreductase</keyword>
<proteinExistence type="inferred from homology"/>
<protein>
    <submittedName>
        <fullName evidence="3">Malate dehydrogenase</fullName>
    </submittedName>
</protein>
<accession>A0AA35SJS7</accession>
<dbReference type="AlphaFoldDB" id="A0AA35SJS7"/>
<dbReference type="InterPro" id="IPR003767">
    <property type="entry name" value="Malate/L-lactate_DH-like"/>
</dbReference>
<sequence length="307" mass="32910">MYCNEVKSGQCDGRATPCVVKETYATALVDGRNGIGPVVGEFSMDLAIAKAKEAGCAWVTATRSNHYGIAAHYTLRAVEEGLIGISATNTSPLVVPTRAQQCVLGTNPISFAAPSKKDSFVLDMATSTAAIGKVEVQARKELPIPGGWGVDSTGNETRDPHRVLDGGGLMPLGGMEATAGYKGYGLAMMVELMCGTLGGGMYAHHIRKWTSTEHRPADLGQSFIAVDPEAFAPDFQTRLDTFIEEMRQLEPSQCGEPVLVAGDPERAHMQKVKEDGGILYHRNVLQAMETLAEWLNVAKLDTSTTQH</sequence>
<comment type="similarity">
    <text evidence="1">Belongs to the LDH2/MDH2 oxidoreductase family.</text>
</comment>
<name>A0AA35SJS7_GEOBA</name>
<dbReference type="InterPro" id="IPR043144">
    <property type="entry name" value="Mal/L-sulf/L-lact_DH-like_ah"/>
</dbReference>
<dbReference type="InterPro" id="IPR043143">
    <property type="entry name" value="Mal/L-sulf/L-lact_DH-like_NADP"/>
</dbReference>
<gene>
    <name evidence="3" type="ORF">GBAR_LOCUS17260</name>
</gene>
<evidence type="ECO:0000313" key="4">
    <source>
        <dbReference type="Proteomes" id="UP001174909"/>
    </source>
</evidence>
<keyword evidence="4" id="KW-1185">Reference proteome</keyword>
<dbReference type="PANTHER" id="PTHR11091:SF0">
    <property type="entry name" value="MALATE DEHYDROGENASE"/>
    <property type="match status" value="1"/>
</dbReference>
<dbReference type="GO" id="GO:0016491">
    <property type="term" value="F:oxidoreductase activity"/>
    <property type="evidence" value="ECO:0007669"/>
    <property type="project" value="UniProtKB-KW"/>
</dbReference>
<dbReference type="Gene3D" id="3.30.1370.60">
    <property type="entry name" value="Hypothetical oxidoreductase yiak, domain 2"/>
    <property type="match status" value="1"/>
</dbReference>
<dbReference type="Pfam" id="PF02615">
    <property type="entry name" value="Ldh_2"/>
    <property type="match status" value="1"/>
</dbReference>
<dbReference type="Gene3D" id="1.10.1530.10">
    <property type="match status" value="1"/>
</dbReference>
<reference evidence="3" key="1">
    <citation type="submission" date="2023-03" db="EMBL/GenBank/DDBJ databases">
        <authorList>
            <person name="Steffen K."/>
            <person name="Cardenas P."/>
        </authorList>
    </citation>
    <scope>NUCLEOTIDE SEQUENCE</scope>
</reference>
<dbReference type="InterPro" id="IPR036111">
    <property type="entry name" value="Mal/L-sulfo/L-lacto_DH-like_sf"/>
</dbReference>
<dbReference type="PANTHER" id="PTHR11091">
    <property type="entry name" value="OXIDOREDUCTASE-RELATED"/>
    <property type="match status" value="1"/>
</dbReference>
<dbReference type="EMBL" id="CASHTH010002481">
    <property type="protein sequence ID" value="CAI8030427.1"/>
    <property type="molecule type" value="Genomic_DNA"/>
</dbReference>
<evidence type="ECO:0000256" key="1">
    <source>
        <dbReference type="ARBA" id="ARBA00006056"/>
    </source>
</evidence>
<evidence type="ECO:0000256" key="2">
    <source>
        <dbReference type="ARBA" id="ARBA00023002"/>
    </source>
</evidence>